<dbReference type="InterPro" id="IPR043504">
    <property type="entry name" value="Peptidase_S1_PA_chymotrypsin"/>
</dbReference>
<dbReference type="GO" id="GO:0004252">
    <property type="term" value="F:serine-type endopeptidase activity"/>
    <property type="evidence" value="ECO:0007669"/>
    <property type="project" value="UniProtKB-EC"/>
</dbReference>
<evidence type="ECO:0000256" key="4">
    <source>
        <dbReference type="ARBA" id="ARBA00022729"/>
    </source>
</evidence>
<evidence type="ECO:0000256" key="1">
    <source>
        <dbReference type="ARBA" id="ARBA00004613"/>
    </source>
</evidence>
<feature type="domain" description="Peptidase S1" evidence="16">
    <location>
        <begin position="35"/>
        <end position="260"/>
    </location>
</feature>
<keyword evidence="6 14" id="KW-0378">Hydrolase</keyword>
<keyword evidence="2" id="KW-0964">Secreted</keyword>
<dbReference type="PROSITE" id="PS00135">
    <property type="entry name" value="TRYPSIN_SER"/>
    <property type="match status" value="1"/>
</dbReference>
<evidence type="ECO:0000256" key="2">
    <source>
        <dbReference type="ARBA" id="ARBA00022525"/>
    </source>
</evidence>
<dbReference type="FunFam" id="2.40.10.10:FF:000077">
    <property type="entry name" value="Predicted protein"/>
    <property type="match status" value="1"/>
</dbReference>
<evidence type="ECO:0000256" key="12">
    <source>
        <dbReference type="ARBA" id="ARBA00038868"/>
    </source>
</evidence>
<dbReference type="PANTHER" id="PTHR24276">
    <property type="entry name" value="POLYSERASE-RELATED"/>
    <property type="match status" value="1"/>
</dbReference>
<evidence type="ECO:0000256" key="5">
    <source>
        <dbReference type="ARBA" id="ARBA00022757"/>
    </source>
</evidence>
<dbReference type="PRINTS" id="PR00722">
    <property type="entry name" value="CHYMOTRYPSIN"/>
</dbReference>
<evidence type="ECO:0000256" key="8">
    <source>
        <dbReference type="ARBA" id="ARBA00023145"/>
    </source>
</evidence>
<keyword evidence="4 15" id="KW-0732">Signal</keyword>
<dbReference type="AlphaFoldDB" id="A0A8D8FUZ1"/>
<dbReference type="GO" id="GO:0006508">
    <property type="term" value="P:proteolysis"/>
    <property type="evidence" value="ECO:0007669"/>
    <property type="project" value="UniProtKB-KW"/>
</dbReference>
<name>A0A8D8FUZ1_CULPI</name>
<dbReference type="InterPro" id="IPR018114">
    <property type="entry name" value="TRYPSIN_HIS"/>
</dbReference>
<dbReference type="GO" id="GO:0007586">
    <property type="term" value="P:digestion"/>
    <property type="evidence" value="ECO:0007669"/>
    <property type="project" value="UniProtKB-KW"/>
</dbReference>
<comment type="subcellular location">
    <subcellularLocation>
        <location evidence="1">Secreted</location>
    </subcellularLocation>
</comment>
<evidence type="ECO:0000256" key="10">
    <source>
        <dbReference type="ARBA" id="ARBA00024195"/>
    </source>
</evidence>
<keyword evidence="9" id="KW-1015">Disulfide bond</keyword>
<evidence type="ECO:0000256" key="15">
    <source>
        <dbReference type="SAM" id="SignalP"/>
    </source>
</evidence>
<evidence type="ECO:0000256" key="9">
    <source>
        <dbReference type="ARBA" id="ARBA00023157"/>
    </source>
</evidence>
<evidence type="ECO:0000256" key="6">
    <source>
        <dbReference type="ARBA" id="ARBA00022801"/>
    </source>
</evidence>
<dbReference type="EMBL" id="HBUE01099670">
    <property type="protein sequence ID" value="CAG6484601.1"/>
    <property type="molecule type" value="Transcribed_RNA"/>
</dbReference>
<comment type="function">
    <text evidence="13">Major function may be to aid in digestion of the blood meal.</text>
</comment>
<keyword evidence="5" id="KW-0222">Digestion</keyword>
<dbReference type="Gene3D" id="2.40.10.10">
    <property type="entry name" value="Trypsin-like serine proteases"/>
    <property type="match status" value="1"/>
</dbReference>
<dbReference type="SUPFAM" id="SSF50494">
    <property type="entry name" value="Trypsin-like serine proteases"/>
    <property type="match status" value="1"/>
</dbReference>
<sequence>MAKLLVLTTCALLGLTSGASLKSTLMPSFSRAGKIVGGFQIDVVDVPYQVSLQRNNRHHCGGSIIDERWVLTAAHCTENTDAGIYSVRVGSSEHATGGQLVPVKTVHNHPDYDREVTEFDFCLLELGERLVFGHAVQPVDLVRDEPADESQSLVSGWGDTRSLEESTDILRGVLVPLVNREECAEAYQKLGMPVTESMICAGFAKEGGKDACQGDSGGPLVVDGQLAGVVSWGKGCAEPGYPGIYSNVAYVRDWIKKVAKV</sequence>
<dbReference type="CDD" id="cd00190">
    <property type="entry name" value="Tryp_SPc"/>
    <property type="match status" value="1"/>
</dbReference>
<dbReference type="InterPro" id="IPR009003">
    <property type="entry name" value="Peptidase_S1_PA"/>
</dbReference>
<comment type="catalytic activity">
    <reaction evidence="11">
        <text>Preferential cleavage: Arg-|-Xaa, Lys-|-Xaa.</text>
        <dbReference type="EC" id="3.4.21.4"/>
    </reaction>
</comment>
<dbReference type="InterPro" id="IPR001254">
    <property type="entry name" value="Trypsin_dom"/>
</dbReference>
<proteinExistence type="inferred from homology"/>
<protein>
    <recommendedName>
        <fullName evidence="12">trypsin</fullName>
        <ecNumber evidence="12">3.4.21.4</ecNumber>
    </recommendedName>
</protein>
<evidence type="ECO:0000313" key="17">
    <source>
        <dbReference type="EMBL" id="CAG6484601.1"/>
    </source>
</evidence>
<feature type="signal peptide" evidence="15">
    <location>
        <begin position="1"/>
        <end position="18"/>
    </location>
</feature>
<dbReference type="PROSITE" id="PS50240">
    <property type="entry name" value="TRYPSIN_DOM"/>
    <property type="match status" value="1"/>
</dbReference>
<dbReference type="PROSITE" id="PS00134">
    <property type="entry name" value="TRYPSIN_HIS"/>
    <property type="match status" value="1"/>
</dbReference>
<evidence type="ECO:0000256" key="11">
    <source>
        <dbReference type="ARBA" id="ARBA00036320"/>
    </source>
</evidence>
<dbReference type="InterPro" id="IPR001314">
    <property type="entry name" value="Peptidase_S1A"/>
</dbReference>
<feature type="chain" id="PRO_5034337000" description="trypsin" evidence="15">
    <location>
        <begin position="19"/>
        <end position="261"/>
    </location>
</feature>
<evidence type="ECO:0000256" key="14">
    <source>
        <dbReference type="RuleBase" id="RU363034"/>
    </source>
</evidence>
<dbReference type="InterPro" id="IPR033116">
    <property type="entry name" value="TRYPSIN_SER"/>
</dbReference>
<dbReference type="InterPro" id="IPR050430">
    <property type="entry name" value="Peptidase_S1"/>
</dbReference>
<dbReference type="SMART" id="SM00020">
    <property type="entry name" value="Tryp_SPc"/>
    <property type="match status" value="1"/>
</dbReference>
<dbReference type="EC" id="3.4.21.4" evidence="12"/>
<evidence type="ECO:0000256" key="13">
    <source>
        <dbReference type="ARBA" id="ARBA00060213"/>
    </source>
</evidence>
<comment type="similarity">
    <text evidence="10">Belongs to the peptidase S1 family. CLIP subfamily.</text>
</comment>
<accession>A0A8D8FUZ1</accession>
<evidence type="ECO:0000259" key="16">
    <source>
        <dbReference type="PROSITE" id="PS50240"/>
    </source>
</evidence>
<evidence type="ECO:0000256" key="7">
    <source>
        <dbReference type="ARBA" id="ARBA00022825"/>
    </source>
</evidence>
<reference evidence="17" key="1">
    <citation type="submission" date="2021-05" db="EMBL/GenBank/DDBJ databases">
        <authorList>
            <person name="Alioto T."/>
            <person name="Alioto T."/>
            <person name="Gomez Garrido J."/>
        </authorList>
    </citation>
    <scope>NUCLEOTIDE SEQUENCE</scope>
</reference>
<keyword evidence="8" id="KW-0865">Zymogen</keyword>
<keyword evidence="3 14" id="KW-0645">Protease</keyword>
<dbReference type="PANTHER" id="PTHR24276:SF97">
    <property type="entry name" value="GH13245P2-RELATED"/>
    <property type="match status" value="1"/>
</dbReference>
<dbReference type="Pfam" id="PF00089">
    <property type="entry name" value="Trypsin"/>
    <property type="match status" value="1"/>
</dbReference>
<organism evidence="17">
    <name type="scientific">Culex pipiens</name>
    <name type="common">House mosquito</name>
    <dbReference type="NCBI Taxonomy" id="7175"/>
    <lineage>
        <taxon>Eukaryota</taxon>
        <taxon>Metazoa</taxon>
        <taxon>Ecdysozoa</taxon>
        <taxon>Arthropoda</taxon>
        <taxon>Hexapoda</taxon>
        <taxon>Insecta</taxon>
        <taxon>Pterygota</taxon>
        <taxon>Neoptera</taxon>
        <taxon>Endopterygota</taxon>
        <taxon>Diptera</taxon>
        <taxon>Nematocera</taxon>
        <taxon>Culicoidea</taxon>
        <taxon>Culicidae</taxon>
        <taxon>Culicinae</taxon>
        <taxon>Culicini</taxon>
        <taxon>Culex</taxon>
        <taxon>Culex</taxon>
    </lineage>
</organism>
<dbReference type="GO" id="GO:0005576">
    <property type="term" value="C:extracellular region"/>
    <property type="evidence" value="ECO:0007669"/>
    <property type="project" value="UniProtKB-SubCell"/>
</dbReference>
<evidence type="ECO:0000256" key="3">
    <source>
        <dbReference type="ARBA" id="ARBA00022670"/>
    </source>
</evidence>
<keyword evidence="7 14" id="KW-0720">Serine protease</keyword>